<evidence type="ECO:0000256" key="1">
    <source>
        <dbReference type="SAM" id="MobiDB-lite"/>
    </source>
</evidence>
<reference evidence="2 3" key="1">
    <citation type="submission" date="2015-04" db="EMBL/GenBank/DDBJ databases">
        <title>Draft genome sequence of bacteremic isolate Catabacter hongkongensis type strain HKU16T.</title>
        <authorList>
            <person name="Lau S.K."/>
            <person name="Teng J.L."/>
            <person name="Huang Y."/>
            <person name="Curreem S.O."/>
            <person name="Tsui S.K."/>
            <person name="Woo P.C."/>
        </authorList>
    </citation>
    <scope>NUCLEOTIDE SEQUENCE [LARGE SCALE GENOMIC DNA]</scope>
    <source>
        <strain evidence="2 3">HKU16</strain>
    </source>
</reference>
<dbReference type="Proteomes" id="UP000034076">
    <property type="component" value="Unassembled WGS sequence"/>
</dbReference>
<keyword evidence="2" id="KW-0858">Xylan degradation</keyword>
<evidence type="ECO:0000313" key="2">
    <source>
        <dbReference type="EMBL" id="KKI51061.1"/>
    </source>
</evidence>
<dbReference type="OrthoDB" id="2088378at2"/>
<keyword evidence="2" id="KW-0624">Polysaccharide degradation</keyword>
<dbReference type="STRING" id="270498.CHK_1448"/>
<dbReference type="AlphaFoldDB" id="A0A0M2NJC3"/>
<keyword evidence="3" id="KW-1185">Reference proteome</keyword>
<dbReference type="EMBL" id="LAYJ01000088">
    <property type="protein sequence ID" value="KKI51061.1"/>
    <property type="molecule type" value="Genomic_DNA"/>
</dbReference>
<keyword evidence="2" id="KW-0326">Glycosidase</keyword>
<accession>A0A0M2NJC3</accession>
<gene>
    <name evidence="2" type="ORF">CHK_1448</name>
</gene>
<proteinExistence type="predicted"/>
<keyword evidence="2" id="KW-0119">Carbohydrate metabolism</keyword>
<dbReference type="GO" id="GO:0045493">
    <property type="term" value="P:xylan catabolic process"/>
    <property type="evidence" value="ECO:0007669"/>
    <property type="project" value="UniProtKB-KW"/>
</dbReference>
<dbReference type="GO" id="GO:0031176">
    <property type="term" value="F:endo-1,4-beta-xylanase activity"/>
    <property type="evidence" value="ECO:0007669"/>
    <property type="project" value="UniProtKB-EC"/>
</dbReference>
<dbReference type="EC" id="3.2.1.8" evidence="2"/>
<organism evidence="2 3">
    <name type="scientific">Christensenella hongkongensis</name>
    <dbReference type="NCBI Taxonomy" id="270498"/>
    <lineage>
        <taxon>Bacteria</taxon>
        <taxon>Bacillati</taxon>
        <taxon>Bacillota</taxon>
        <taxon>Clostridia</taxon>
        <taxon>Christensenellales</taxon>
        <taxon>Christensenellaceae</taxon>
        <taxon>Christensenella</taxon>
    </lineage>
</organism>
<feature type="compositionally biased region" description="Low complexity" evidence="1">
    <location>
        <begin position="119"/>
        <end position="175"/>
    </location>
</feature>
<protein>
    <submittedName>
        <fullName evidence="2">Endo-1,4-beta-xylanase A</fullName>
        <ecNumber evidence="2">3.2.1.8</ecNumber>
    </submittedName>
</protein>
<name>A0A0M2NJC3_9FIRM</name>
<keyword evidence="2" id="KW-0378">Hydrolase</keyword>
<comment type="caution">
    <text evidence="2">The sequence shown here is derived from an EMBL/GenBank/DDBJ whole genome shotgun (WGS) entry which is preliminary data.</text>
</comment>
<feature type="region of interest" description="Disordered" evidence="1">
    <location>
        <begin position="87"/>
        <end position="205"/>
    </location>
</feature>
<evidence type="ECO:0000313" key="3">
    <source>
        <dbReference type="Proteomes" id="UP000034076"/>
    </source>
</evidence>
<dbReference type="RefSeq" id="WP_131924719.1">
    <property type="nucleotide sequence ID" value="NZ_LAYJ01000088.1"/>
</dbReference>
<sequence>MAQTQQKSTGKGVGEVLGDVLNQAKEGIMSFGETIASKSKEVMDNTRLNTQKAQIKGENDMYYQKLGQLVREKREYTDEMDSIANKIAENEKRLEDVEAQLNEMNGTASSDSGNKDQKSGSSNSSAKTGSSSSSSASGGSKSKSSSAGSSKSAGSSGSTAKSQSSQKTTKSSASGNQKTVKKETTKSGSGSNSHKETKKTVSKKS</sequence>